<dbReference type="PANTHER" id="PTHR46641">
    <property type="entry name" value="FMRFAMIDE RECEPTOR-RELATED"/>
    <property type="match status" value="1"/>
</dbReference>
<keyword evidence="5" id="KW-0807">Transducer</keyword>
<keyword evidence="5" id="KW-0675">Receptor</keyword>
<organism evidence="8 9">
    <name type="scientific">Crassostrea virginica</name>
    <name type="common">Eastern oyster</name>
    <dbReference type="NCBI Taxonomy" id="6565"/>
    <lineage>
        <taxon>Eukaryota</taxon>
        <taxon>Metazoa</taxon>
        <taxon>Spiralia</taxon>
        <taxon>Lophotrochozoa</taxon>
        <taxon>Mollusca</taxon>
        <taxon>Bivalvia</taxon>
        <taxon>Autobranchia</taxon>
        <taxon>Pteriomorphia</taxon>
        <taxon>Ostreida</taxon>
        <taxon>Ostreoidea</taxon>
        <taxon>Ostreidae</taxon>
        <taxon>Crassostrea</taxon>
    </lineage>
</organism>
<feature type="transmembrane region" description="Helical" evidence="6">
    <location>
        <begin position="175"/>
        <end position="195"/>
    </location>
</feature>
<dbReference type="AlphaFoldDB" id="A0A8B8F0K9"/>
<evidence type="ECO:0000256" key="6">
    <source>
        <dbReference type="SAM" id="Phobius"/>
    </source>
</evidence>
<feature type="transmembrane region" description="Helical" evidence="6">
    <location>
        <begin position="282"/>
        <end position="310"/>
    </location>
</feature>
<evidence type="ECO:0000256" key="5">
    <source>
        <dbReference type="RuleBase" id="RU000688"/>
    </source>
</evidence>
<dbReference type="InterPro" id="IPR000276">
    <property type="entry name" value="GPCR_Rhodpsn"/>
</dbReference>
<feature type="transmembrane region" description="Helical" evidence="6">
    <location>
        <begin position="59"/>
        <end position="82"/>
    </location>
</feature>
<gene>
    <name evidence="9" type="primary">LOC111138225</name>
</gene>
<reference evidence="9" key="1">
    <citation type="submission" date="2025-08" db="UniProtKB">
        <authorList>
            <consortium name="RefSeq"/>
        </authorList>
    </citation>
    <scope>IDENTIFICATION</scope>
    <source>
        <tissue evidence="9">Whole sample</tissue>
    </source>
</reference>
<keyword evidence="5" id="KW-0297">G-protein coupled receptor</keyword>
<evidence type="ECO:0000256" key="1">
    <source>
        <dbReference type="ARBA" id="ARBA00004370"/>
    </source>
</evidence>
<keyword evidence="8" id="KW-1185">Reference proteome</keyword>
<keyword evidence="2 5" id="KW-0812">Transmembrane</keyword>
<evidence type="ECO:0000256" key="4">
    <source>
        <dbReference type="ARBA" id="ARBA00023136"/>
    </source>
</evidence>
<dbReference type="Pfam" id="PF00001">
    <property type="entry name" value="7tm_1"/>
    <property type="match status" value="1"/>
</dbReference>
<sequence length="385" mass="43842">MERMNCTYWMNLCVRHVNNCTYVDLYNIEQICINKSGDGLSSQPAYLSSQSAYRIKQNLLLYVSPILFVFGVIGNLLSFIVLNGQTKKISTYSYLSALAIMDICVLIVGLLRLWMVELTGRDINNISNITCKLVQFLGYVCSDSSVWLIVTVTTERYIAVCHPLKTQLLCKTERAWKISLLPILVICAINSHFFFTVSIQQKPGLAECEAAPTFELLVHNVWPWVDAVIYSFLPFVIIGVLNGFIIRKISQAEKKRKGFLQVKHRTARELRRLKTTDSNKKLTYILLSVSFTFLVTATPMNISLIFTAFWNLRPGDVEEAAIFHLIKTVTELLMYVNHSINFFLYCATGQKFRRSLVNLFCGKSFANSNTEGAFFTSYRNTPNSL</sequence>
<evidence type="ECO:0000256" key="2">
    <source>
        <dbReference type="ARBA" id="ARBA00022692"/>
    </source>
</evidence>
<dbReference type="PROSITE" id="PS00237">
    <property type="entry name" value="G_PROTEIN_RECEP_F1_1"/>
    <property type="match status" value="1"/>
</dbReference>
<name>A0A8B8F0K9_CRAVI</name>
<dbReference type="GO" id="GO:0016020">
    <property type="term" value="C:membrane"/>
    <property type="evidence" value="ECO:0007669"/>
    <property type="project" value="UniProtKB-SubCell"/>
</dbReference>
<dbReference type="GeneID" id="111138225"/>
<dbReference type="SUPFAM" id="SSF81321">
    <property type="entry name" value="Family A G protein-coupled receptor-like"/>
    <property type="match status" value="1"/>
</dbReference>
<accession>A0A8B8F0K9</accession>
<dbReference type="KEGG" id="cvn:111138225"/>
<feature type="transmembrane region" description="Helical" evidence="6">
    <location>
        <begin position="227"/>
        <end position="246"/>
    </location>
</feature>
<dbReference type="Gene3D" id="1.20.1070.10">
    <property type="entry name" value="Rhodopsin 7-helix transmembrane proteins"/>
    <property type="match status" value="1"/>
</dbReference>
<evidence type="ECO:0000313" key="8">
    <source>
        <dbReference type="Proteomes" id="UP000694844"/>
    </source>
</evidence>
<proteinExistence type="inferred from homology"/>
<keyword evidence="3 6" id="KW-1133">Transmembrane helix</keyword>
<dbReference type="RefSeq" id="XP_022345799.1">
    <property type="nucleotide sequence ID" value="XM_022490091.1"/>
</dbReference>
<dbReference type="PROSITE" id="PS50262">
    <property type="entry name" value="G_PROTEIN_RECEP_F1_2"/>
    <property type="match status" value="1"/>
</dbReference>
<dbReference type="PANTHER" id="PTHR46641:SF25">
    <property type="entry name" value="CNMAMIDE RECEPTOR-RELATED"/>
    <property type="match status" value="1"/>
</dbReference>
<dbReference type="InterPro" id="IPR017452">
    <property type="entry name" value="GPCR_Rhodpsn_7TM"/>
</dbReference>
<feature type="transmembrane region" description="Helical" evidence="6">
    <location>
        <begin position="94"/>
        <end position="114"/>
    </location>
</feature>
<evidence type="ECO:0000313" key="9">
    <source>
        <dbReference type="RefSeq" id="XP_022345799.1"/>
    </source>
</evidence>
<comment type="subcellular location">
    <subcellularLocation>
        <location evidence="1">Membrane</location>
    </subcellularLocation>
</comment>
<dbReference type="InterPro" id="IPR052954">
    <property type="entry name" value="GPCR-Ligand_Int"/>
</dbReference>
<evidence type="ECO:0000259" key="7">
    <source>
        <dbReference type="PROSITE" id="PS50262"/>
    </source>
</evidence>
<feature type="transmembrane region" description="Helical" evidence="6">
    <location>
        <begin position="322"/>
        <end position="346"/>
    </location>
</feature>
<evidence type="ECO:0000256" key="3">
    <source>
        <dbReference type="ARBA" id="ARBA00022989"/>
    </source>
</evidence>
<dbReference type="PRINTS" id="PR00237">
    <property type="entry name" value="GPCRRHODOPSN"/>
</dbReference>
<dbReference type="OrthoDB" id="9990906at2759"/>
<protein>
    <submittedName>
        <fullName evidence="9">Growth hormone secretagogue receptor type 1-like</fullName>
    </submittedName>
</protein>
<comment type="similarity">
    <text evidence="5">Belongs to the G-protein coupled receptor 1 family.</text>
</comment>
<keyword evidence="4 6" id="KW-0472">Membrane</keyword>
<dbReference type="GO" id="GO:0004930">
    <property type="term" value="F:G protein-coupled receptor activity"/>
    <property type="evidence" value="ECO:0007669"/>
    <property type="project" value="UniProtKB-KW"/>
</dbReference>
<dbReference type="CDD" id="cd14978">
    <property type="entry name" value="7tmA_FMRFamide_R-like"/>
    <property type="match status" value="1"/>
</dbReference>
<dbReference type="Proteomes" id="UP000694844">
    <property type="component" value="Chromosome 5"/>
</dbReference>
<feature type="domain" description="G-protein coupled receptors family 1 profile" evidence="7">
    <location>
        <begin position="74"/>
        <end position="345"/>
    </location>
</feature>